<keyword evidence="1" id="KW-0175">Coiled coil</keyword>
<evidence type="ECO:0000313" key="3">
    <source>
        <dbReference type="EMBL" id="CAA3032163.1"/>
    </source>
</evidence>
<dbReference type="EMBL" id="CACTIH010009536">
    <property type="protein sequence ID" value="CAA3032163.1"/>
    <property type="molecule type" value="Genomic_DNA"/>
</dbReference>
<dbReference type="GO" id="GO:0005634">
    <property type="term" value="C:nucleus"/>
    <property type="evidence" value="ECO:0007669"/>
    <property type="project" value="InterPro"/>
</dbReference>
<comment type="caution">
    <text evidence="3">The sequence shown here is derived from an EMBL/GenBank/DDBJ whole genome shotgun (WGS) entry which is preliminary data.</text>
</comment>
<organism evidence="3 4">
    <name type="scientific">Olea europaea subsp. europaea</name>
    <dbReference type="NCBI Taxonomy" id="158383"/>
    <lineage>
        <taxon>Eukaryota</taxon>
        <taxon>Viridiplantae</taxon>
        <taxon>Streptophyta</taxon>
        <taxon>Embryophyta</taxon>
        <taxon>Tracheophyta</taxon>
        <taxon>Spermatophyta</taxon>
        <taxon>Magnoliopsida</taxon>
        <taxon>eudicotyledons</taxon>
        <taxon>Gunneridae</taxon>
        <taxon>Pentapetalae</taxon>
        <taxon>asterids</taxon>
        <taxon>lamiids</taxon>
        <taxon>Lamiales</taxon>
        <taxon>Oleaceae</taxon>
        <taxon>Oleeae</taxon>
        <taxon>Olea</taxon>
    </lineage>
</organism>
<feature type="domain" description="K-box" evidence="2">
    <location>
        <begin position="26"/>
        <end position="116"/>
    </location>
</feature>
<protein>
    <submittedName>
        <fullName evidence="3">Truncated transcription factor CAULIFLOWER A-like</fullName>
    </submittedName>
</protein>
<dbReference type="GO" id="GO:0003700">
    <property type="term" value="F:DNA-binding transcription factor activity"/>
    <property type="evidence" value="ECO:0007669"/>
    <property type="project" value="InterPro"/>
</dbReference>
<evidence type="ECO:0000256" key="1">
    <source>
        <dbReference type="SAM" id="Coils"/>
    </source>
</evidence>
<dbReference type="Pfam" id="PF01486">
    <property type="entry name" value="K-box"/>
    <property type="match status" value="1"/>
</dbReference>
<dbReference type="Proteomes" id="UP000594638">
    <property type="component" value="Unassembled WGS sequence"/>
</dbReference>
<dbReference type="InterPro" id="IPR002487">
    <property type="entry name" value="TF_Kbox"/>
</dbReference>
<evidence type="ECO:0000313" key="4">
    <source>
        <dbReference type="Proteomes" id="UP000594638"/>
    </source>
</evidence>
<name>A0A8S0VMA2_OLEEU</name>
<dbReference type="PROSITE" id="PS51297">
    <property type="entry name" value="K_BOX"/>
    <property type="match status" value="1"/>
</dbReference>
<reference evidence="3 4" key="1">
    <citation type="submission" date="2019-12" db="EMBL/GenBank/DDBJ databases">
        <authorList>
            <person name="Alioto T."/>
            <person name="Alioto T."/>
            <person name="Gomez Garrido J."/>
        </authorList>
    </citation>
    <scope>NUCLEOTIDE SEQUENCE [LARGE SCALE GENOMIC DNA]</scope>
</reference>
<sequence length="180" mass="21143">MDRILERYERNSFAEKQLVLNDPVSPANWTLEYNKLKARIELLQREQRHYMGEELDSLNQRDLQNLEQQLAIALKNIRFRKNQLLYESISELQRKEKALQEQNYMLAKQIKEKEKEMVQQPHWDQQNHGNNMPTFSMASQLPCLNINGAYEGVATEDGRINGLDLNMDSLYSCHLGCFPA</sequence>
<accession>A0A8S0VMA2</accession>
<keyword evidence="4" id="KW-1185">Reference proteome</keyword>
<feature type="coiled-coil region" evidence="1">
    <location>
        <begin position="33"/>
        <end position="116"/>
    </location>
</feature>
<dbReference type="OrthoDB" id="1898716at2759"/>
<dbReference type="AlphaFoldDB" id="A0A8S0VMA2"/>
<proteinExistence type="predicted"/>
<dbReference type="Gramene" id="OE9A088448T1">
    <property type="protein sequence ID" value="OE9A088448C1"/>
    <property type="gene ID" value="OE9A088448"/>
</dbReference>
<gene>
    <name evidence="3" type="ORF">OLEA9_A088448</name>
</gene>
<evidence type="ECO:0000259" key="2">
    <source>
        <dbReference type="PROSITE" id="PS51297"/>
    </source>
</evidence>